<sequence>MASQKKTEDLEKDIFGSNSELSSDEGSDVEMPASRKAKKVKIAGGAHGGRASSESGGEDYIRERRTTKKRKPRAAVDGDDEAPKKKRKKKAASPKPEIELTEEQCNFARIVRKLELDKKIKDVLKPAKRAKKRTKANEDDLDKIADDYVAALRVEMMVAANEDKEAHKEGIPAVAKLRMLPRVMDTLQKRQYATAIMDQDLLGACKVWLEPLDNKSLPALNIQKELFEHFRKMTIDTETLRESGLGRIVLFYTKCTRVLEPIQRIASELVDAWTRPILKRSASYFDKVVPMASAEDMESVRTQMPKLATILKEARVAEAGRVRKHAVAVPERSNTTYTVAPRMSASLLSRTPGDDTLAVRRNNREMLRRIQRKMEKTGKA</sequence>
<comment type="subcellular location">
    <subcellularLocation>
        <location evidence="3">Nucleus</location>
    </subcellularLocation>
</comment>
<evidence type="ECO:0000313" key="6">
    <source>
        <dbReference type="EMBL" id="CCA75104.1"/>
    </source>
</evidence>
<dbReference type="InParanoid" id="G4TUW1"/>
<dbReference type="FunCoup" id="G4TUW1">
    <property type="interactions" value="286"/>
</dbReference>
<comment type="caution">
    <text evidence="6">The sequence shown here is derived from an EMBL/GenBank/DDBJ whole genome shotgun (WGS) entry which is preliminary data.</text>
</comment>
<gene>
    <name evidence="6" type="ORF">PIIN_09089</name>
</gene>
<protein>
    <submittedName>
        <fullName evidence="6">Related to SPN1-Spt6-interacting putative elongation factor</fullName>
    </submittedName>
</protein>
<comment type="function">
    <text evidence="1">Transcription factor involved in RNA polymerase II transcription regulation. May function in both SPT15/TBP post-recruitment and recruitment steps of transcription.</text>
</comment>
<dbReference type="InterPro" id="IPR051037">
    <property type="entry name" value="RNAPII_TF_IWS1"/>
</dbReference>
<dbReference type="Proteomes" id="UP000007148">
    <property type="component" value="Unassembled WGS sequence"/>
</dbReference>
<evidence type="ECO:0000256" key="4">
    <source>
        <dbReference type="SAM" id="MobiDB-lite"/>
    </source>
</evidence>
<organism evidence="6 7">
    <name type="scientific">Serendipita indica (strain DSM 11827)</name>
    <name type="common">Root endophyte fungus</name>
    <name type="synonym">Piriformospora indica</name>
    <dbReference type="NCBI Taxonomy" id="1109443"/>
    <lineage>
        <taxon>Eukaryota</taxon>
        <taxon>Fungi</taxon>
        <taxon>Dikarya</taxon>
        <taxon>Basidiomycota</taxon>
        <taxon>Agaricomycotina</taxon>
        <taxon>Agaricomycetes</taxon>
        <taxon>Sebacinales</taxon>
        <taxon>Serendipitaceae</taxon>
        <taxon>Serendipita</taxon>
    </lineage>
</organism>
<dbReference type="OMA" id="MPAYNIQ"/>
<feature type="compositionally biased region" description="Basic and acidic residues" evidence="4">
    <location>
        <begin position="1"/>
        <end position="14"/>
    </location>
</feature>
<evidence type="ECO:0000256" key="3">
    <source>
        <dbReference type="PROSITE-ProRule" id="PRU00649"/>
    </source>
</evidence>
<dbReference type="GO" id="GO:0003746">
    <property type="term" value="F:translation elongation factor activity"/>
    <property type="evidence" value="ECO:0007669"/>
    <property type="project" value="UniProtKB-KW"/>
</dbReference>
<feature type="region of interest" description="Disordered" evidence="4">
    <location>
        <begin position="1"/>
        <end position="98"/>
    </location>
</feature>
<dbReference type="GO" id="GO:0005634">
    <property type="term" value="C:nucleus"/>
    <property type="evidence" value="ECO:0007669"/>
    <property type="project" value="UniProtKB-SubCell"/>
</dbReference>
<feature type="domain" description="TFIIS N-terminal" evidence="5">
    <location>
        <begin position="203"/>
        <end position="280"/>
    </location>
</feature>
<keyword evidence="3" id="KW-0539">Nucleus</keyword>
<dbReference type="STRING" id="1109443.G4TUW1"/>
<evidence type="ECO:0000256" key="1">
    <source>
        <dbReference type="ARBA" id="ARBA00037349"/>
    </source>
</evidence>
<dbReference type="GO" id="GO:0016973">
    <property type="term" value="P:poly(A)+ mRNA export from nucleus"/>
    <property type="evidence" value="ECO:0007669"/>
    <property type="project" value="TreeGrafter"/>
</dbReference>
<dbReference type="InterPro" id="IPR035441">
    <property type="entry name" value="TFIIS/LEDGF_dom_sf"/>
</dbReference>
<keyword evidence="7" id="KW-1185">Reference proteome</keyword>
<accession>G4TUW1</accession>
<evidence type="ECO:0000313" key="7">
    <source>
        <dbReference type="Proteomes" id="UP000007148"/>
    </source>
</evidence>
<dbReference type="PANTHER" id="PTHR46010:SF1">
    <property type="entry name" value="PROTEIN IWS1 HOMOLOG"/>
    <property type="match status" value="1"/>
</dbReference>
<dbReference type="OrthoDB" id="21124at2759"/>
<dbReference type="PANTHER" id="PTHR46010">
    <property type="entry name" value="PROTEIN IWS1 HOMOLOG"/>
    <property type="match status" value="1"/>
</dbReference>
<comment type="similarity">
    <text evidence="2">Belongs to the IWS1 family.</text>
</comment>
<evidence type="ECO:0000256" key="2">
    <source>
        <dbReference type="ARBA" id="ARBA00037992"/>
    </source>
</evidence>
<keyword evidence="6" id="KW-0648">Protein biosynthesis</keyword>
<dbReference type="HOGENOM" id="CLU_045275_2_0_1"/>
<name>G4TUW1_SERID</name>
<dbReference type="PROSITE" id="PS51319">
    <property type="entry name" value="TFIIS_N"/>
    <property type="match status" value="1"/>
</dbReference>
<dbReference type="InterPro" id="IPR017923">
    <property type="entry name" value="TFIIS_N"/>
</dbReference>
<proteinExistence type="inferred from homology"/>
<evidence type="ECO:0000259" key="5">
    <source>
        <dbReference type="PROSITE" id="PS51319"/>
    </source>
</evidence>
<reference evidence="6 7" key="1">
    <citation type="journal article" date="2011" name="PLoS Pathog.">
        <title>Endophytic Life Strategies Decoded by Genome and Transcriptome Analyses of the Mutualistic Root Symbiont Piriformospora indica.</title>
        <authorList>
            <person name="Zuccaro A."/>
            <person name="Lahrmann U."/>
            <person name="Guldener U."/>
            <person name="Langen G."/>
            <person name="Pfiffi S."/>
            <person name="Biedenkopf D."/>
            <person name="Wong P."/>
            <person name="Samans B."/>
            <person name="Grimm C."/>
            <person name="Basiewicz M."/>
            <person name="Murat C."/>
            <person name="Martin F."/>
            <person name="Kogel K.H."/>
        </authorList>
    </citation>
    <scope>NUCLEOTIDE SEQUENCE [LARGE SCALE GENOMIC DNA]</scope>
    <source>
        <strain evidence="6 7">DSM 11827</strain>
    </source>
</reference>
<dbReference type="eggNOG" id="KOG1793">
    <property type="taxonomic scope" value="Eukaryota"/>
</dbReference>
<keyword evidence="6" id="KW-0251">Elongation factor</keyword>
<dbReference type="AlphaFoldDB" id="G4TUW1"/>
<dbReference type="Gene3D" id="1.20.930.10">
    <property type="entry name" value="Conserved domain common to transcription factors TFIIS, elongin A, CRSP70"/>
    <property type="match status" value="1"/>
</dbReference>
<dbReference type="Pfam" id="PF08711">
    <property type="entry name" value="Med26"/>
    <property type="match status" value="1"/>
</dbReference>
<dbReference type="EMBL" id="CAFZ01000398">
    <property type="protein sequence ID" value="CCA75104.1"/>
    <property type="molecule type" value="Genomic_DNA"/>
</dbReference>